<dbReference type="GO" id="GO:0031564">
    <property type="term" value="P:transcription antitermination"/>
    <property type="evidence" value="ECO:0007669"/>
    <property type="project" value="UniProtKB-KW"/>
</dbReference>
<dbReference type="Gene3D" id="3.30.70.940">
    <property type="entry name" value="NusG, N-terminal domain"/>
    <property type="match status" value="1"/>
</dbReference>
<dbReference type="PANTHER" id="PTHR30265:SF7">
    <property type="entry name" value="TRANSCRIPTION ANTITERMINATION PROTEIN RFAH"/>
    <property type="match status" value="1"/>
</dbReference>
<dbReference type="GO" id="GO:0005829">
    <property type="term" value="C:cytosol"/>
    <property type="evidence" value="ECO:0007669"/>
    <property type="project" value="TreeGrafter"/>
</dbReference>
<evidence type="ECO:0000313" key="6">
    <source>
        <dbReference type="Proteomes" id="UP000218899"/>
    </source>
</evidence>
<protein>
    <submittedName>
        <fullName evidence="5">Transcriptional regulator</fullName>
    </submittedName>
</protein>
<dbReference type="KEGG" id="sva:SVA_2062"/>
<dbReference type="InterPro" id="IPR036735">
    <property type="entry name" value="NGN_dom_sf"/>
</dbReference>
<dbReference type="AlphaFoldDB" id="A0A1B4VAE7"/>
<dbReference type="Pfam" id="PF02357">
    <property type="entry name" value="NusG"/>
    <property type="match status" value="1"/>
</dbReference>
<keyword evidence="3" id="KW-0804">Transcription</keyword>
<dbReference type="SUPFAM" id="SSF82679">
    <property type="entry name" value="N-utilization substance G protein NusG, N-terminal domain"/>
    <property type="match status" value="1"/>
</dbReference>
<reference evidence="5 6" key="1">
    <citation type="submission" date="2015-08" db="EMBL/GenBank/DDBJ databases">
        <title>Complete genome sequence of Sulfurifustis variabilis.</title>
        <authorList>
            <person name="Miura A."/>
            <person name="Kojima H."/>
            <person name="Fukui M."/>
        </authorList>
    </citation>
    <scope>NUCLEOTIDE SEQUENCE [LARGE SCALE GENOMIC DNA]</scope>
    <source>
        <strain evidence="6">skN76</strain>
    </source>
</reference>
<keyword evidence="6" id="KW-1185">Reference proteome</keyword>
<feature type="domain" description="NusG-like N-terminal" evidence="4">
    <location>
        <begin position="13"/>
        <end position="112"/>
    </location>
</feature>
<dbReference type="Proteomes" id="UP000218899">
    <property type="component" value="Chromosome"/>
</dbReference>
<gene>
    <name evidence="5" type="ORF">SVA_2062</name>
</gene>
<evidence type="ECO:0000256" key="2">
    <source>
        <dbReference type="ARBA" id="ARBA00023015"/>
    </source>
</evidence>
<sequence>MRKESRAGAAAGRARWYLVYTKPRGEATARVNLERQGYTAYLPLVRQPRRRLGRRVSIISPMFPRYLFVHLDTETDNWAPIRSTLGVVSVVRFGQRPAAVPDDLIENLRRREDEEGVQVLPAERYEAGARVRITSGSLAGYEAVFQATTGRDRVQVLLEVLGRYTRTVVELAAIEPAR</sequence>
<evidence type="ECO:0000259" key="4">
    <source>
        <dbReference type="SMART" id="SM00738"/>
    </source>
</evidence>
<dbReference type="NCBIfam" id="TIGR01955">
    <property type="entry name" value="RfaH"/>
    <property type="match status" value="1"/>
</dbReference>
<dbReference type="SUPFAM" id="SSF50104">
    <property type="entry name" value="Translation proteins SH3-like domain"/>
    <property type="match status" value="1"/>
</dbReference>
<dbReference type="SMART" id="SM00738">
    <property type="entry name" value="NGN"/>
    <property type="match status" value="1"/>
</dbReference>
<proteinExistence type="predicted"/>
<evidence type="ECO:0000256" key="3">
    <source>
        <dbReference type="ARBA" id="ARBA00023163"/>
    </source>
</evidence>
<evidence type="ECO:0000256" key="1">
    <source>
        <dbReference type="ARBA" id="ARBA00022814"/>
    </source>
</evidence>
<evidence type="ECO:0000313" key="5">
    <source>
        <dbReference type="EMBL" id="BAU48614.1"/>
    </source>
</evidence>
<organism evidence="5 6">
    <name type="scientific">Sulfurifustis variabilis</name>
    <dbReference type="NCBI Taxonomy" id="1675686"/>
    <lineage>
        <taxon>Bacteria</taxon>
        <taxon>Pseudomonadati</taxon>
        <taxon>Pseudomonadota</taxon>
        <taxon>Gammaproteobacteria</taxon>
        <taxon>Acidiferrobacterales</taxon>
        <taxon>Acidiferrobacteraceae</taxon>
        <taxon>Sulfurifustis</taxon>
    </lineage>
</organism>
<keyword evidence="1" id="KW-0889">Transcription antitermination</keyword>
<dbReference type="InterPro" id="IPR043425">
    <property type="entry name" value="NusG-like"/>
</dbReference>
<dbReference type="CDD" id="cd09892">
    <property type="entry name" value="NGN_SP_RfaH"/>
    <property type="match status" value="1"/>
</dbReference>
<dbReference type="InterPro" id="IPR006645">
    <property type="entry name" value="NGN-like_dom"/>
</dbReference>
<dbReference type="InterPro" id="IPR010215">
    <property type="entry name" value="Transcription_antiterm_RfaH"/>
</dbReference>
<accession>A0A1B4VAE7</accession>
<dbReference type="OrthoDB" id="9790639at2"/>
<dbReference type="EMBL" id="AP014936">
    <property type="protein sequence ID" value="BAU48614.1"/>
    <property type="molecule type" value="Genomic_DNA"/>
</dbReference>
<keyword evidence="2" id="KW-0805">Transcription regulation</keyword>
<dbReference type="PANTHER" id="PTHR30265">
    <property type="entry name" value="RHO-INTERACTING TRANSCRIPTION TERMINATION FACTOR NUSG"/>
    <property type="match status" value="1"/>
</dbReference>
<name>A0A1B4VAE7_9GAMM</name>
<dbReference type="GO" id="GO:0006354">
    <property type="term" value="P:DNA-templated transcription elongation"/>
    <property type="evidence" value="ECO:0007669"/>
    <property type="project" value="InterPro"/>
</dbReference>
<dbReference type="InterPro" id="IPR008991">
    <property type="entry name" value="Translation_prot_SH3-like_sf"/>
</dbReference>